<dbReference type="EMBL" id="CAADFK010000283">
    <property type="protein sequence ID" value="VFK21911.1"/>
    <property type="molecule type" value="Genomic_DNA"/>
</dbReference>
<name>A0A450WY17_9GAMM</name>
<proteinExistence type="predicted"/>
<organism evidence="1">
    <name type="scientific">Candidatus Kentrum sp. LPFa</name>
    <dbReference type="NCBI Taxonomy" id="2126335"/>
    <lineage>
        <taxon>Bacteria</taxon>
        <taxon>Pseudomonadati</taxon>
        <taxon>Pseudomonadota</taxon>
        <taxon>Gammaproteobacteria</taxon>
        <taxon>Candidatus Kentrum</taxon>
    </lineage>
</organism>
<protein>
    <submittedName>
        <fullName evidence="1">Uncharacterized protein</fullName>
    </submittedName>
</protein>
<sequence length="85" mass="9369">MKELPILVVIIHGCPPYRFKILSLPGAFNGIQYVACPIFPYCLPLTAILSNYQSVRQGGAGKGIILVYDSFLRETGNKITMRGKP</sequence>
<reference evidence="1" key="1">
    <citation type="submission" date="2019-02" db="EMBL/GenBank/DDBJ databases">
        <authorList>
            <person name="Gruber-Vodicka R. H."/>
            <person name="Seah K. B. B."/>
        </authorList>
    </citation>
    <scope>NUCLEOTIDE SEQUENCE</scope>
    <source>
        <strain evidence="1">BECK_S313</strain>
    </source>
</reference>
<gene>
    <name evidence="1" type="ORF">BECKLPF1236B_GA0070989_12833</name>
</gene>
<dbReference type="AlphaFoldDB" id="A0A450WY17"/>
<evidence type="ECO:0000313" key="1">
    <source>
        <dbReference type="EMBL" id="VFK21911.1"/>
    </source>
</evidence>
<accession>A0A450WY17</accession>